<evidence type="ECO:0000256" key="27">
    <source>
        <dbReference type="ARBA" id="ARBA00048049"/>
    </source>
</evidence>
<comment type="catalytic activity">
    <reaction evidence="31">
        <text>1-octadecanoyl-2-(9Z,12Z)-octadecadienoyl-sn-glycerol + H2O = 1-octadecanoyl-sn-glycerol + (9Z,12Z)-octadecadienoate + H(+)</text>
        <dbReference type="Rhea" id="RHEA:40927"/>
        <dbReference type="ChEBI" id="CHEBI:15377"/>
        <dbReference type="ChEBI" id="CHEBI:15378"/>
        <dbReference type="ChEBI" id="CHEBI:30245"/>
        <dbReference type="ChEBI" id="CHEBI:75550"/>
        <dbReference type="ChEBI" id="CHEBI:77097"/>
    </reaction>
    <physiologicalReaction direction="left-to-right" evidence="31">
        <dbReference type="Rhea" id="RHEA:40928"/>
    </physiologicalReaction>
</comment>
<comment type="catalytic activity">
    <reaction evidence="32">
        <text>1,2,3-tri-(9Z-octadecenoyl)-glycerol + H2O = di-(9Z)-octadecenoylglycerol + (9Z)-octadecenoate + H(+)</text>
        <dbReference type="Rhea" id="RHEA:38575"/>
        <dbReference type="ChEBI" id="CHEBI:15377"/>
        <dbReference type="ChEBI" id="CHEBI:15378"/>
        <dbReference type="ChEBI" id="CHEBI:30823"/>
        <dbReference type="ChEBI" id="CHEBI:53753"/>
        <dbReference type="ChEBI" id="CHEBI:75945"/>
    </reaction>
    <physiologicalReaction direction="left-to-right" evidence="32">
        <dbReference type="Rhea" id="RHEA:38576"/>
    </physiologicalReaction>
</comment>
<evidence type="ECO:0000256" key="43">
    <source>
        <dbReference type="SAM" id="MobiDB-lite"/>
    </source>
</evidence>
<evidence type="ECO:0000256" key="21">
    <source>
        <dbReference type="ARBA" id="ARBA00047324"/>
    </source>
</evidence>
<dbReference type="InterPro" id="IPR001087">
    <property type="entry name" value="GDSL"/>
</dbReference>
<keyword evidence="6 44" id="KW-0732">Signal</keyword>
<evidence type="ECO:0000256" key="44">
    <source>
        <dbReference type="SAM" id="SignalP"/>
    </source>
</evidence>
<comment type="similarity">
    <text evidence="2">Belongs to the 'GDSL' lipolytic enzyme family. Phospholipase B1 subfamily.</text>
</comment>
<evidence type="ECO:0000256" key="37">
    <source>
        <dbReference type="ARBA" id="ARBA00048869"/>
    </source>
</evidence>
<evidence type="ECO:0000256" key="5">
    <source>
        <dbReference type="ARBA" id="ARBA00022692"/>
    </source>
</evidence>
<evidence type="ECO:0000256" key="31">
    <source>
        <dbReference type="ARBA" id="ARBA00048374"/>
    </source>
</evidence>
<comment type="catalytic activity">
    <reaction evidence="24">
        <text>1-hexadecanoyl-2-(9Z)-octadecenoyl-3-octadecanoyl-sn-glycerol + H2O = 1-hexadecanoyl-2-(9Z-octadecenoyl)-sn-glycerol + octadecanoate + H(+)</text>
        <dbReference type="Rhea" id="RHEA:41111"/>
        <dbReference type="ChEBI" id="CHEBI:15377"/>
        <dbReference type="ChEBI" id="CHEBI:15378"/>
        <dbReference type="ChEBI" id="CHEBI:25629"/>
        <dbReference type="ChEBI" id="CHEBI:75466"/>
        <dbReference type="ChEBI" id="CHEBI:77623"/>
    </reaction>
    <physiologicalReaction direction="left-to-right" evidence="24">
        <dbReference type="Rhea" id="RHEA:41112"/>
    </physiologicalReaction>
</comment>
<reference evidence="45" key="2">
    <citation type="submission" date="2014-07" db="EMBL/GenBank/DDBJ databases">
        <authorList>
            <person name="Hull J."/>
        </authorList>
    </citation>
    <scope>NUCLEOTIDE SEQUENCE</scope>
</reference>
<evidence type="ECO:0000256" key="42">
    <source>
        <dbReference type="ARBA" id="ARBA00049461"/>
    </source>
</evidence>
<evidence type="ECO:0000256" key="17">
    <source>
        <dbReference type="ARBA" id="ARBA00031182"/>
    </source>
</evidence>
<evidence type="ECO:0000256" key="19">
    <source>
        <dbReference type="ARBA" id="ARBA00033022"/>
    </source>
</evidence>
<comment type="catalytic activity">
    <reaction evidence="39">
        <text>1-hexadecanoyl-2-(9Z)-octadecenoyl-3-octadecanoyl-sn-glycerol + H2O = 1-hexadecanoyl-3-octadecanoyl-sn-glycerol + (9Z)-octadecenoate + H(+)</text>
        <dbReference type="Rhea" id="RHEA:41103"/>
        <dbReference type="ChEBI" id="CHEBI:15377"/>
        <dbReference type="ChEBI" id="CHEBI:15378"/>
        <dbReference type="ChEBI" id="CHEBI:30823"/>
        <dbReference type="ChEBI" id="CHEBI:77623"/>
        <dbReference type="ChEBI" id="CHEBI:77624"/>
    </reaction>
    <physiologicalReaction direction="left-to-right" evidence="39">
        <dbReference type="Rhea" id="RHEA:41104"/>
    </physiologicalReaction>
</comment>
<evidence type="ECO:0000256" key="16">
    <source>
        <dbReference type="ARBA" id="ARBA00029723"/>
    </source>
</evidence>
<comment type="catalytic activity">
    <reaction evidence="36">
        <text>1-hexadecanoyl-2-(9Z-octadecenoyl)-sn-glycero-3-phosphocholine + H2O = 1-hexadecanoyl-sn-glycero-3-phosphocholine + (9Z)-octadecenoate + H(+)</text>
        <dbReference type="Rhea" id="RHEA:38779"/>
        <dbReference type="ChEBI" id="CHEBI:15377"/>
        <dbReference type="ChEBI" id="CHEBI:15378"/>
        <dbReference type="ChEBI" id="CHEBI:30823"/>
        <dbReference type="ChEBI" id="CHEBI:72998"/>
        <dbReference type="ChEBI" id="CHEBI:73001"/>
    </reaction>
    <physiologicalReaction direction="left-to-right" evidence="36">
        <dbReference type="Rhea" id="RHEA:38780"/>
    </physiologicalReaction>
</comment>
<comment type="catalytic activity">
    <reaction evidence="22">
        <text>1,3-dihexadecanoyl-2-(9Z-octadecenoyl)glycerol + H2O = 1-hexadecanoyl-2-(9Z-octadecenoyl)-glycerol + hexadecanoate + H(+)</text>
        <dbReference type="Rhea" id="RHEA:40979"/>
        <dbReference type="ChEBI" id="CHEBI:7896"/>
        <dbReference type="ChEBI" id="CHEBI:15377"/>
        <dbReference type="ChEBI" id="CHEBI:15378"/>
        <dbReference type="ChEBI" id="CHEBI:75585"/>
        <dbReference type="ChEBI" id="CHEBI:75688"/>
    </reaction>
    <physiologicalReaction direction="left-to-right" evidence="22">
        <dbReference type="Rhea" id="RHEA:40980"/>
    </physiologicalReaction>
</comment>
<reference evidence="45" key="1">
    <citation type="journal article" date="2014" name="PLoS ONE">
        <title>Transcriptome-Based Identification of ABC Transporters in the Western Tarnished Plant Bug Lygus hesperus.</title>
        <authorList>
            <person name="Hull J.J."/>
            <person name="Chaney K."/>
            <person name="Geib S.M."/>
            <person name="Fabrick J.A."/>
            <person name="Brent C.S."/>
            <person name="Walsh D."/>
            <person name="Lavine L.C."/>
        </authorList>
    </citation>
    <scope>NUCLEOTIDE SEQUENCE</scope>
</reference>
<evidence type="ECO:0000256" key="39">
    <source>
        <dbReference type="ARBA" id="ARBA00048939"/>
    </source>
</evidence>
<comment type="catalytic activity">
    <reaction evidence="25">
        <text>2,3-di-(9Z)-octadecenoyl-sn-glycerol + H2O = 3-(9Z-octadecenoyl)-sn-glycerol + (9Z)-octadecenoate + H(+)</text>
        <dbReference type="Rhea" id="RHEA:42604"/>
        <dbReference type="ChEBI" id="CHEBI:15377"/>
        <dbReference type="ChEBI" id="CHEBI:15378"/>
        <dbReference type="ChEBI" id="CHEBI:30823"/>
        <dbReference type="ChEBI" id="CHEBI:75824"/>
        <dbReference type="ChEBI" id="CHEBI:75938"/>
    </reaction>
    <physiologicalReaction direction="left-to-right" evidence="25">
        <dbReference type="Rhea" id="RHEA:42605"/>
    </physiologicalReaction>
</comment>
<evidence type="ECO:0000256" key="30">
    <source>
        <dbReference type="ARBA" id="ARBA00048362"/>
    </source>
</evidence>
<evidence type="ECO:0000256" key="25">
    <source>
        <dbReference type="ARBA" id="ARBA00048011"/>
    </source>
</evidence>
<organism evidence="45">
    <name type="scientific">Lygus hesperus</name>
    <name type="common">Western plant bug</name>
    <dbReference type="NCBI Taxonomy" id="30085"/>
    <lineage>
        <taxon>Eukaryota</taxon>
        <taxon>Metazoa</taxon>
        <taxon>Ecdysozoa</taxon>
        <taxon>Arthropoda</taxon>
        <taxon>Hexapoda</taxon>
        <taxon>Insecta</taxon>
        <taxon>Pterygota</taxon>
        <taxon>Neoptera</taxon>
        <taxon>Paraneoptera</taxon>
        <taxon>Hemiptera</taxon>
        <taxon>Heteroptera</taxon>
        <taxon>Panheteroptera</taxon>
        <taxon>Cimicomorpha</taxon>
        <taxon>Miridae</taxon>
        <taxon>Mirini</taxon>
        <taxon>Lygus</taxon>
    </lineage>
</organism>
<dbReference type="PANTHER" id="PTHR21325">
    <property type="entry name" value="PHOSPHOLIPASE B, PLB1"/>
    <property type="match status" value="1"/>
</dbReference>
<comment type="catalytic activity">
    <reaction evidence="37">
        <text>1,3-dihexadecanoyl-2-(9Z-octadecenoyl)glycerol + H2O = 1,3-dihexadecanoylglycerol + (9Z)-octadecenoate + H(+)</text>
        <dbReference type="Rhea" id="RHEA:40983"/>
        <dbReference type="ChEBI" id="CHEBI:15377"/>
        <dbReference type="ChEBI" id="CHEBI:15378"/>
        <dbReference type="ChEBI" id="CHEBI:30823"/>
        <dbReference type="ChEBI" id="CHEBI:75688"/>
        <dbReference type="ChEBI" id="CHEBI:77619"/>
    </reaction>
    <physiologicalReaction direction="left-to-right" evidence="37">
        <dbReference type="Rhea" id="RHEA:40984"/>
    </physiologicalReaction>
</comment>
<evidence type="ECO:0000256" key="38">
    <source>
        <dbReference type="ARBA" id="ARBA00048872"/>
    </source>
</evidence>
<comment type="catalytic activity">
    <reaction evidence="14">
        <text>1-hexadecanoyl-2-(9Z,12Z-octadecadienoyl)-sn-glycero-3-phosphocholine + H2O = (9Z,12Z)-octadecadienoate + 1-hexadecanoyl-sn-glycero-3-phosphocholine + H(+)</text>
        <dbReference type="Rhea" id="RHEA:40811"/>
        <dbReference type="ChEBI" id="CHEBI:15377"/>
        <dbReference type="ChEBI" id="CHEBI:15378"/>
        <dbReference type="ChEBI" id="CHEBI:30245"/>
        <dbReference type="ChEBI" id="CHEBI:72998"/>
        <dbReference type="ChEBI" id="CHEBI:73002"/>
    </reaction>
    <physiologicalReaction direction="left-to-right" evidence="14">
        <dbReference type="Rhea" id="RHEA:40812"/>
    </physiologicalReaction>
</comment>
<dbReference type="GO" id="GO:0016324">
    <property type="term" value="C:apical plasma membrane"/>
    <property type="evidence" value="ECO:0007669"/>
    <property type="project" value="UniProtKB-SubCell"/>
</dbReference>
<comment type="catalytic activity">
    <reaction evidence="27">
        <text>a 1-O-alkyl-2-acyl-sn-glycero-3-phosphocholine + H2O = a 1-O-alkyl-sn-glycero-3-phosphocholine + a fatty acid + H(+)</text>
        <dbReference type="Rhea" id="RHEA:36231"/>
        <dbReference type="ChEBI" id="CHEBI:15377"/>
        <dbReference type="ChEBI" id="CHEBI:15378"/>
        <dbReference type="ChEBI" id="CHEBI:28868"/>
        <dbReference type="ChEBI" id="CHEBI:30909"/>
        <dbReference type="ChEBI" id="CHEBI:36702"/>
        <dbReference type="EC" id="3.1.1.4"/>
    </reaction>
    <physiologicalReaction direction="left-to-right" evidence="27">
        <dbReference type="Rhea" id="RHEA:36232"/>
    </physiologicalReaction>
</comment>
<evidence type="ECO:0000256" key="23">
    <source>
        <dbReference type="ARBA" id="ARBA00047438"/>
    </source>
</evidence>
<comment type="catalytic activity">
    <reaction evidence="13">
        <text>a triacylglycerol + H2O = a diacylglycerol + a fatty acid + H(+)</text>
        <dbReference type="Rhea" id="RHEA:12044"/>
        <dbReference type="ChEBI" id="CHEBI:15377"/>
        <dbReference type="ChEBI" id="CHEBI:15378"/>
        <dbReference type="ChEBI" id="CHEBI:17855"/>
        <dbReference type="ChEBI" id="CHEBI:18035"/>
        <dbReference type="ChEBI" id="CHEBI:28868"/>
        <dbReference type="EC" id="3.1.1.3"/>
    </reaction>
    <physiologicalReaction direction="left-to-right" evidence="13">
        <dbReference type="Rhea" id="RHEA:12045"/>
    </physiologicalReaction>
</comment>
<sequence>MKMVPSRLLLLVLLSVLWGSEGAKKNKKVPRSSERAFIPLDVASKLDQKWLRDQGYSESRKQGVVPDEIPFPCQMPRSEERPTSVDEVRPGDIDVIAAMGDSLVAGNGAMEDYALGTFYESRGVSWAAGGDGSWHEYLTLPNIIKTVNPGLKGYSQGKEAFLTPTTALNVAFPVSADQDAITQAKTLVQKMRFTRGIDFENDWKLVTMFFGANDVCSGQCFDKEHYSPAAHAHKLMRALDYLQENMPRAIVNLVPVLDVSVSVRIQRSLVCRMLHRLFCACFHRSGDVMSTIIKITRQYQKQEQLLISSGRYNVKPDFTVVLQPFMTMFNAPRNVSARSQQVIPNSYITHDCFHFSQKGHALAANLLWNNMLEPLGEKSVDRMDYPLQKLYCPSEANPYIFTRNNSIRFFQTGSQIGHFKH</sequence>
<evidence type="ECO:0000256" key="3">
    <source>
        <dbReference type="ARBA" id="ARBA00015133"/>
    </source>
</evidence>
<keyword evidence="5" id="KW-0812">Transmembrane</keyword>
<keyword evidence="10" id="KW-0443">Lipid metabolism</keyword>
<dbReference type="GO" id="GO:0004622">
    <property type="term" value="F:phosphatidylcholine lysophospholipase activity"/>
    <property type="evidence" value="ECO:0007669"/>
    <property type="project" value="UniProtKB-EC"/>
</dbReference>
<comment type="catalytic activity">
    <reaction evidence="41">
        <text>1,3-di-(9Z-octadecenoyl)-glycerol + H2O = 1-(9Z-octadecenoyl)-glycerol + (9Z)-octadecenoate + H(+)</text>
        <dbReference type="Rhea" id="RHEA:39939"/>
        <dbReference type="ChEBI" id="CHEBI:15377"/>
        <dbReference type="ChEBI" id="CHEBI:15378"/>
        <dbReference type="ChEBI" id="CHEBI:30823"/>
        <dbReference type="ChEBI" id="CHEBI:75342"/>
        <dbReference type="ChEBI" id="CHEBI:75735"/>
    </reaction>
    <physiologicalReaction direction="left-to-right" evidence="41">
        <dbReference type="Rhea" id="RHEA:39940"/>
    </physiologicalReaction>
</comment>
<evidence type="ECO:0000256" key="33">
    <source>
        <dbReference type="ARBA" id="ARBA00048454"/>
    </source>
</evidence>
<name>A0A0A9W7F4_LYGHE</name>
<comment type="catalytic activity">
    <reaction evidence="38">
        <text>1-O-hexadecyl-2-(9Z)-octadecenoyl-sn-glycero-3-phosphocholine + H2O = 1-O-hexadecyl-sn-glycero-3-phosphocholine + (9Z)-octadecenoate + H(+)</text>
        <dbReference type="Rhea" id="RHEA:40915"/>
        <dbReference type="ChEBI" id="CHEBI:15377"/>
        <dbReference type="ChEBI" id="CHEBI:15378"/>
        <dbReference type="ChEBI" id="CHEBI:30823"/>
        <dbReference type="ChEBI" id="CHEBI:34112"/>
        <dbReference type="ChEBI" id="CHEBI:64496"/>
    </reaction>
    <physiologicalReaction direction="left-to-right" evidence="38">
        <dbReference type="Rhea" id="RHEA:40916"/>
    </physiologicalReaction>
</comment>
<evidence type="ECO:0000256" key="36">
    <source>
        <dbReference type="ARBA" id="ARBA00048699"/>
    </source>
</evidence>
<feature type="signal peptide" evidence="44">
    <location>
        <begin position="1"/>
        <end position="22"/>
    </location>
</feature>
<accession>A0A0A9W7F4</accession>
<feature type="chain" id="PRO_5015033615" description="Phospholipase B1, membrane-associated" evidence="44">
    <location>
        <begin position="23"/>
        <end position="421"/>
    </location>
</feature>
<gene>
    <name evidence="45" type="primary">PLB1_0</name>
    <name evidence="45" type="ORF">CM83_58230</name>
</gene>
<dbReference type="EMBL" id="GBRD01004149">
    <property type="protein sequence ID" value="JAG61672.1"/>
    <property type="molecule type" value="Transcribed_RNA"/>
</dbReference>
<comment type="catalytic activity">
    <reaction evidence="35">
        <text>1-hexadecanoyl-sn-glycero-3-phosphocholine + H2O = sn-glycerol 3-phosphocholine + hexadecanoate + H(+)</text>
        <dbReference type="Rhea" id="RHEA:40435"/>
        <dbReference type="ChEBI" id="CHEBI:7896"/>
        <dbReference type="ChEBI" id="CHEBI:15377"/>
        <dbReference type="ChEBI" id="CHEBI:15378"/>
        <dbReference type="ChEBI" id="CHEBI:16870"/>
        <dbReference type="ChEBI" id="CHEBI:72998"/>
    </reaction>
    <physiologicalReaction direction="left-to-right" evidence="35">
        <dbReference type="Rhea" id="RHEA:40436"/>
    </physiologicalReaction>
</comment>
<comment type="catalytic activity">
    <reaction evidence="30">
        <text>1-hexadecanoyl-2-(9Z,12Z-octadecadienoyl)-sn-glycero-3-phosphocholine + H2O = 2-(9Z,12Z-octadecadienoyl)-sn-glycero-3-phosphocholine + hexadecanoate + H(+)</text>
        <dbReference type="Rhea" id="RHEA:40971"/>
        <dbReference type="ChEBI" id="CHEBI:7896"/>
        <dbReference type="ChEBI" id="CHEBI:15377"/>
        <dbReference type="ChEBI" id="CHEBI:15378"/>
        <dbReference type="ChEBI" id="CHEBI:73002"/>
        <dbReference type="ChEBI" id="CHEBI:76084"/>
    </reaction>
    <physiologicalReaction direction="left-to-right" evidence="30">
        <dbReference type="Rhea" id="RHEA:40972"/>
    </physiologicalReaction>
</comment>
<evidence type="ECO:0000256" key="14">
    <source>
        <dbReference type="ARBA" id="ARBA00023408"/>
    </source>
</evidence>
<comment type="catalytic activity">
    <reaction evidence="40">
        <text>1,2-dihexadecanoyl-sn-glycero-3-phosphocholine + 2 H2O = sn-glycerol 3-phosphocholine + 2 hexadecanoate + 2 H(+)</text>
        <dbReference type="Rhea" id="RHEA:40975"/>
        <dbReference type="ChEBI" id="CHEBI:7896"/>
        <dbReference type="ChEBI" id="CHEBI:15377"/>
        <dbReference type="ChEBI" id="CHEBI:15378"/>
        <dbReference type="ChEBI" id="CHEBI:16870"/>
        <dbReference type="ChEBI" id="CHEBI:72999"/>
    </reaction>
    <physiologicalReaction direction="left-to-right" evidence="40">
        <dbReference type="Rhea" id="RHEA:40976"/>
    </physiologicalReaction>
</comment>
<proteinExistence type="inferred from homology"/>
<evidence type="ECO:0000256" key="12">
    <source>
        <dbReference type="ARBA" id="ARBA00023180"/>
    </source>
</evidence>
<protein>
    <recommendedName>
        <fullName evidence="3">Phospholipase B1, membrane-associated</fullName>
    </recommendedName>
    <alternativeName>
        <fullName evidence="16">Lysophospholipase</fullName>
    </alternativeName>
    <alternativeName>
        <fullName evidence="17">Phospholipase A2</fullName>
    </alternativeName>
    <alternativeName>
        <fullName evidence="19">Phospholipase B/lipase</fullName>
    </alternativeName>
    <alternativeName>
        <fullName evidence="18">Triacylglycerol lipase</fullName>
    </alternativeName>
</protein>
<evidence type="ECO:0000256" key="28">
    <source>
        <dbReference type="ARBA" id="ARBA00048058"/>
    </source>
</evidence>
<reference evidence="46" key="3">
    <citation type="submission" date="2014-09" db="EMBL/GenBank/DDBJ databases">
        <authorList>
            <person name="Magalhaes I.L.F."/>
            <person name="Oliveira U."/>
            <person name="Santos F.R."/>
            <person name="Vidigal T.H.D.A."/>
            <person name="Brescovit A.D."/>
            <person name="Santos A.J."/>
        </authorList>
    </citation>
    <scope>NUCLEOTIDE SEQUENCE</scope>
</reference>
<comment type="catalytic activity">
    <reaction evidence="33">
        <text>a 1-acyl-sn-glycero-3-phosphocholine + H2O = sn-glycerol 3-phosphocholine + a fatty acid + H(+)</text>
        <dbReference type="Rhea" id="RHEA:15177"/>
        <dbReference type="ChEBI" id="CHEBI:15377"/>
        <dbReference type="ChEBI" id="CHEBI:15378"/>
        <dbReference type="ChEBI" id="CHEBI:16870"/>
        <dbReference type="ChEBI" id="CHEBI:28868"/>
        <dbReference type="ChEBI" id="CHEBI:58168"/>
        <dbReference type="EC" id="3.1.1.5"/>
    </reaction>
    <physiologicalReaction direction="left-to-right" evidence="33">
        <dbReference type="Rhea" id="RHEA:15178"/>
    </physiologicalReaction>
</comment>
<keyword evidence="12" id="KW-0325">Glycoprotein</keyword>
<keyword evidence="4" id="KW-1003">Cell membrane</keyword>
<dbReference type="PANTHER" id="PTHR21325:SF31">
    <property type="entry name" value="GH22081P-RELATED"/>
    <property type="match status" value="1"/>
</dbReference>
<evidence type="ECO:0000256" key="10">
    <source>
        <dbReference type="ARBA" id="ARBA00023098"/>
    </source>
</evidence>
<evidence type="ECO:0000256" key="7">
    <source>
        <dbReference type="ARBA" id="ARBA00022737"/>
    </source>
</evidence>
<evidence type="ECO:0000256" key="24">
    <source>
        <dbReference type="ARBA" id="ARBA00047459"/>
    </source>
</evidence>
<dbReference type="CDD" id="cd01824">
    <property type="entry name" value="Phospholipase_B_like"/>
    <property type="match status" value="1"/>
</dbReference>
<evidence type="ECO:0000256" key="26">
    <source>
        <dbReference type="ARBA" id="ARBA00048015"/>
    </source>
</evidence>
<evidence type="ECO:0000256" key="41">
    <source>
        <dbReference type="ARBA" id="ARBA00049372"/>
    </source>
</evidence>
<dbReference type="InterPro" id="IPR036514">
    <property type="entry name" value="SGNH_hydro_sf"/>
</dbReference>
<comment type="catalytic activity">
    <reaction evidence="26">
        <text>1-hexadecanoyl-2-(9Z-octadecenoyl)-sn-glycero-3-phospho-(1'-sn-glycerol) + H2O = 1-hexadecanoyl-sn-glycero-3-phospho-(1'-sn-glycerol) + (9Z)-octadecenoate + H(+)</text>
        <dbReference type="Rhea" id="RHEA:40919"/>
        <dbReference type="ChEBI" id="CHEBI:15377"/>
        <dbReference type="ChEBI" id="CHEBI:15378"/>
        <dbReference type="ChEBI" id="CHEBI:30823"/>
        <dbReference type="ChEBI" id="CHEBI:72841"/>
        <dbReference type="ChEBI" id="CHEBI:75158"/>
    </reaction>
    <physiologicalReaction direction="left-to-right" evidence="26">
        <dbReference type="Rhea" id="RHEA:40920"/>
    </physiologicalReaction>
</comment>
<comment type="catalytic activity">
    <reaction evidence="28">
        <text>1,2-di-(9Z-octadecenoyl)-sn-glycero-3-phosphocholine + H2O = 1-(9Z-octadecenoyl)-sn-glycero-3-phosphocholine + (9Z)-octadecenoate + H(+)</text>
        <dbReference type="Rhea" id="RHEA:40923"/>
        <dbReference type="ChEBI" id="CHEBI:15377"/>
        <dbReference type="ChEBI" id="CHEBI:15378"/>
        <dbReference type="ChEBI" id="CHEBI:28610"/>
        <dbReference type="ChEBI" id="CHEBI:30823"/>
        <dbReference type="ChEBI" id="CHEBI:74669"/>
    </reaction>
    <physiologicalReaction direction="left-to-right" evidence="28">
        <dbReference type="Rhea" id="RHEA:40924"/>
    </physiologicalReaction>
</comment>
<dbReference type="GO" id="GO:0004806">
    <property type="term" value="F:triacylglycerol lipase activity"/>
    <property type="evidence" value="ECO:0007669"/>
    <property type="project" value="UniProtKB-EC"/>
</dbReference>
<evidence type="ECO:0000313" key="45">
    <source>
        <dbReference type="EMBL" id="JAG02423.1"/>
    </source>
</evidence>
<comment type="catalytic activity">
    <reaction evidence="34">
        <text>1-hexadecanoyl-2-(9Z-octadecenoyl)-sn-glycero-3-phosphoethanolamine + H2O = 1-hexadecanoyl-sn-glycero-3-phosphoethanolamine + (9Z)-octadecenoate + H(+)</text>
        <dbReference type="Rhea" id="RHEA:40911"/>
        <dbReference type="ChEBI" id="CHEBI:15377"/>
        <dbReference type="ChEBI" id="CHEBI:15378"/>
        <dbReference type="ChEBI" id="CHEBI:30823"/>
        <dbReference type="ChEBI" id="CHEBI:73004"/>
        <dbReference type="ChEBI" id="CHEBI:73007"/>
    </reaction>
    <physiologicalReaction direction="left-to-right" evidence="34">
        <dbReference type="Rhea" id="RHEA:40912"/>
    </physiologicalReaction>
</comment>
<evidence type="ECO:0000256" key="32">
    <source>
        <dbReference type="ARBA" id="ARBA00048386"/>
    </source>
</evidence>
<dbReference type="SUPFAM" id="SSF52266">
    <property type="entry name" value="SGNH hydrolase"/>
    <property type="match status" value="1"/>
</dbReference>
<evidence type="ECO:0000256" key="40">
    <source>
        <dbReference type="ARBA" id="ARBA00049363"/>
    </source>
</evidence>
<dbReference type="FunFam" id="3.40.50.1110:FF:000005">
    <property type="entry name" value="Phospholipase B1"/>
    <property type="match status" value="1"/>
</dbReference>
<evidence type="ECO:0000256" key="11">
    <source>
        <dbReference type="ARBA" id="ARBA00023136"/>
    </source>
</evidence>
<evidence type="ECO:0000256" key="20">
    <source>
        <dbReference type="ARBA" id="ARBA00045916"/>
    </source>
</evidence>
<dbReference type="AlphaFoldDB" id="A0A0A9W7F4"/>
<comment type="catalytic activity">
    <reaction evidence="15">
        <text>a 1,2-diacyl-sn-glycero-3-phosphocholine + H2O = a 1-acyl-sn-glycero-3-phosphocholine + a fatty acid + H(+)</text>
        <dbReference type="Rhea" id="RHEA:15801"/>
        <dbReference type="ChEBI" id="CHEBI:15377"/>
        <dbReference type="ChEBI" id="CHEBI:15378"/>
        <dbReference type="ChEBI" id="CHEBI:28868"/>
        <dbReference type="ChEBI" id="CHEBI:57643"/>
        <dbReference type="ChEBI" id="CHEBI:58168"/>
        <dbReference type="EC" id="3.1.1.4"/>
    </reaction>
    <physiologicalReaction direction="left-to-right" evidence="15">
        <dbReference type="Rhea" id="RHEA:15802"/>
    </physiologicalReaction>
</comment>
<keyword evidence="9" id="KW-1133">Transmembrane helix</keyword>
<evidence type="ECO:0000256" key="34">
    <source>
        <dbReference type="ARBA" id="ARBA00048613"/>
    </source>
</evidence>
<comment type="catalytic activity">
    <reaction evidence="21">
        <text>1-hexadecanoyl-2-(9Z)-octadecenoyl-3-octadecanoyl-sn-glycerol + H2O = 2-(9Z-octadecenoyl)-3-octadecanoyl-sn-glycerol + hexadecanoate + H(+)</text>
        <dbReference type="Rhea" id="RHEA:41107"/>
        <dbReference type="ChEBI" id="CHEBI:7896"/>
        <dbReference type="ChEBI" id="CHEBI:15377"/>
        <dbReference type="ChEBI" id="CHEBI:15378"/>
        <dbReference type="ChEBI" id="CHEBI:75558"/>
        <dbReference type="ChEBI" id="CHEBI:77623"/>
    </reaction>
    <physiologicalReaction direction="left-to-right" evidence="21">
        <dbReference type="Rhea" id="RHEA:41108"/>
    </physiologicalReaction>
</comment>
<dbReference type="Gene3D" id="3.40.50.1110">
    <property type="entry name" value="SGNH hydrolase"/>
    <property type="match status" value="1"/>
</dbReference>
<comment type="catalytic activity">
    <reaction evidence="42">
        <text>2-(9Z-octadecenoyl)-glycerol + H2O = glycerol + (9Z)-octadecenoate + H(+)</text>
        <dbReference type="Rhea" id="RHEA:38491"/>
        <dbReference type="ChEBI" id="CHEBI:15377"/>
        <dbReference type="ChEBI" id="CHEBI:15378"/>
        <dbReference type="ChEBI" id="CHEBI:17754"/>
        <dbReference type="ChEBI" id="CHEBI:30823"/>
        <dbReference type="ChEBI" id="CHEBI:73990"/>
    </reaction>
    <physiologicalReaction direction="left-to-right" evidence="42">
        <dbReference type="Rhea" id="RHEA:38492"/>
    </physiologicalReaction>
</comment>
<keyword evidence="7" id="KW-0677">Repeat</keyword>
<comment type="function">
    <text evidence="20">Calcium-independent membrane-associated phospholipase that catalyzes complete diacylation of phospholipids by hydrolyzing both sn-1 and sn-2 fatty acyl chains attached to the glycerol backbone (phospholipase B activity). Has dual phospholipase and lysophospholipase activities toward diacylphospholipids. Preferentially cleaves sn-2 ester bonds over sn-1 bonds. Acts as a lipase toward glycerolipid substrates. Hydrolyzes fatty acyl chains of diacylglycerols with preference for the sn-2 position and of triacylglycerols with not positional selectivity. May also hydrolyze long chain retinyl esters such as retinyl palmitate. May contribute to digestion of dietary phospholipids, glycerolipids and retinoids, facilitating lipid absorption at the brush border.</text>
</comment>
<comment type="catalytic activity">
    <reaction evidence="23">
        <text>1-(9Z-octadecenoyl)-glycerol + H2O = glycerol + (9Z)-octadecenoate + H(+)</text>
        <dbReference type="Rhea" id="RHEA:38487"/>
        <dbReference type="ChEBI" id="CHEBI:15377"/>
        <dbReference type="ChEBI" id="CHEBI:15378"/>
        <dbReference type="ChEBI" id="CHEBI:17754"/>
        <dbReference type="ChEBI" id="CHEBI:30823"/>
        <dbReference type="ChEBI" id="CHEBI:75342"/>
    </reaction>
    <physiologicalReaction direction="left-to-right" evidence="23">
        <dbReference type="Rhea" id="RHEA:38488"/>
    </physiologicalReaction>
</comment>
<evidence type="ECO:0000256" key="29">
    <source>
        <dbReference type="ARBA" id="ARBA00048227"/>
    </source>
</evidence>
<dbReference type="EMBL" id="GBHO01041181">
    <property type="protein sequence ID" value="JAG02423.1"/>
    <property type="molecule type" value="Transcribed_RNA"/>
</dbReference>
<evidence type="ECO:0000256" key="18">
    <source>
        <dbReference type="ARBA" id="ARBA00031485"/>
    </source>
</evidence>
<evidence type="ECO:0000256" key="1">
    <source>
        <dbReference type="ARBA" id="ARBA00004247"/>
    </source>
</evidence>
<comment type="catalytic activity">
    <reaction evidence="29">
        <text>1,2-dihexadecanoyl-sn-glycero-3-phosphocholine + H2O = 1-hexadecanoyl-sn-glycero-3-phosphocholine + hexadecanoate + H(+)</text>
        <dbReference type="Rhea" id="RHEA:41223"/>
        <dbReference type="ChEBI" id="CHEBI:7896"/>
        <dbReference type="ChEBI" id="CHEBI:15377"/>
        <dbReference type="ChEBI" id="CHEBI:15378"/>
        <dbReference type="ChEBI" id="CHEBI:72998"/>
        <dbReference type="ChEBI" id="CHEBI:72999"/>
    </reaction>
    <physiologicalReaction direction="left-to-right" evidence="29">
        <dbReference type="Rhea" id="RHEA:41224"/>
    </physiologicalReaction>
</comment>
<evidence type="ECO:0000256" key="15">
    <source>
        <dbReference type="ARBA" id="ARBA00023422"/>
    </source>
</evidence>
<evidence type="ECO:0000256" key="13">
    <source>
        <dbReference type="ARBA" id="ARBA00023369"/>
    </source>
</evidence>
<keyword evidence="11" id="KW-0472">Membrane</keyword>
<evidence type="ECO:0000256" key="6">
    <source>
        <dbReference type="ARBA" id="ARBA00022729"/>
    </source>
</evidence>
<dbReference type="GO" id="GO:0006644">
    <property type="term" value="P:phospholipid metabolic process"/>
    <property type="evidence" value="ECO:0007669"/>
    <property type="project" value="TreeGrafter"/>
</dbReference>
<feature type="region of interest" description="Disordered" evidence="43">
    <location>
        <begin position="67"/>
        <end position="86"/>
    </location>
</feature>
<dbReference type="InterPro" id="IPR038885">
    <property type="entry name" value="PLB1"/>
</dbReference>
<dbReference type="GO" id="GO:0004623">
    <property type="term" value="F:phospholipase A2 activity"/>
    <property type="evidence" value="ECO:0007669"/>
    <property type="project" value="UniProtKB-EC"/>
</dbReference>
<evidence type="ECO:0000256" key="22">
    <source>
        <dbReference type="ARBA" id="ARBA00047363"/>
    </source>
</evidence>
<dbReference type="Pfam" id="PF00657">
    <property type="entry name" value="Lipase_GDSL"/>
    <property type="match status" value="1"/>
</dbReference>
<evidence type="ECO:0000256" key="4">
    <source>
        <dbReference type="ARBA" id="ARBA00022475"/>
    </source>
</evidence>
<dbReference type="InterPro" id="IPR035547">
    <property type="entry name" value="Phospholipase_B"/>
</dbReference>
<evidence type="ECO:0000256" key="2">
    <source>
        <dbReference type="ARBA" id="ARBA00009979"/>
    </source>
</evidence>
<evidence type="ECO:0000313" key="46">
    <source>
        <dbReference type="EMBL" id="JAG61672.1"/>
    </source>
</evidence>
<evidence type="ECO:0000256" key="35">
    <source>
        <dbReference type="ARBA" id="ARBA00048656"/>
    </source>
</evidence>
<feature type="compositionally biased region" description="Basic and acidic residues" evidence="43">
    <location>
        <begin position="77"/>
        <end position="86"/>
    </location>
</feature>
<comment type="subcellular location">
    <subcellularLocation>
        <location evidence="1">Apical cell membrane</location>
        <topology evidence="1">Single-pass type I membrane protein</topology>
    </subcellularLocation>
</comment>
<evidence type="ECO:0000256" key="8">
    <source>
        <dbReference type="ARBA" id="ARBA00022801"/>
    </source>
</evidence>
<evidence type="ECO:0000256" key="9">
    <source>
        <dbReference type="ARBA" id="ARBA00022989"/>
    </source>
</evidence>
<keyword evidence="8" id="KW-0378">Hydrolase</keyword>